<evidence type="ECO:0000313" key="17">
    <source>
        <dbReference type="EMBL" id="TWU13903.1"/>
    </source>
</evidence>
<dbReference type="CDD" id="cd06223">
    <property type="entry name" value="PRTases_typeI"/>
    <property type="match status" value="1"/>
</dbReference>
<dbReference type="NCBIfam" id="TIGR01203">
    <property type="entry name" value="HGPRTase"/>
    <property type="match status" value="1"/>
</dbReference>
<dbReference type="PANTHER" id="PTHR43340">
    <property type="entry name" value="HYPOXANTHINE-GUANINE PHOSPHORIBOSYLTRANSFERASE"/>
    <property type="match status" value="1"/>
</dbReference>
<dbReference type="EMBL" id="SJPP01000001">
    <property type="protein sequence ID" value="TWU13903.1"/>
    <property type="molecule type" value="Genomic_DNA"/>
</dbReference>
<keyword evidence="6 15" id="KW-0963">Cytoplasm</keyword>
<dbReference type="GO" id="GO:0006178">
    <property type="term" value="P:guanine salvage"/>
    <property type="evidence" value="ECO:0007669"/>
    <property type="project" value="TreeGrafter"/>
</dbReference>
<dbReference type="Gene3D" id="3.40.50.2020">
    <property type="match status" value="1"/>
</dbReference>
<organism evidence="17 18">
    <name type="scientific">Symmachiella macrocystis</name>
    <dbReference type="NCBI Taxonomy" id="2527985"/>
    <lineage>
        <taxon>Bacteria</taxon>
        <taxon>Pseudomonadati</taxon>
        <taxon>Planctomycetota</taxon>
        <taxon>Planctomycetia</taxon>
        <taxon>Planctomycetales</taxon>
        <taxon>Planctomycetaceae</taxon>
        <taxon>Symmachiella</taxon>
    </lineage>
</organism>
<keyword evidence="9 15" id="KW-0479">Metal-binding</keyword>
<comment type="similarity">
    <text evidence="4 15">Belongs to the purine/pyrimidine phosphoribosyltransferase family.</text>
</comment>
<accession>A0A5C6BNY8</accession>
<dbReference type="SUPFAM" id="SSF53271">
    <property type="entry name" value="PRTase-like"/>
    <property type="match status" value="1"/>
</dbReference>
<comment type="cofactor">
    <cofactor evidence="1 15">
        <name>Mg(2+)</name>
        <dbReference type="ChEBI" id="CHEBI:18420"/>
    </cofactor>
</comment>
<dbReference type="GO" id="GO:0052657">
    <property type="term" value="F:guanine phosphoribosyltransferase activity"/>
    <property type="evidence" value="ECO:0007669"/>
    <property type="project" value="RHEA"/>
</dbReference>
<keyword evidence="8 15" id="KW-0808">Transferase</keyword>
<evidence type="ECO:0000256" key="2">
    <source>
        <dbReference type="ARBA" id="ARBA00004496"/>
    </source>
</evidence>
<evidence type="ECO:0000256" key="13">
    <source>
        <dbReference type="ARBA" id="ARBA00048811"/>
    </source>
</evidence>
<comment type="subcellular location">
    <subcellularLocation>
        <location evidence="2 15">Cytoplasm</location>
    </subcellularLocation>
</comment>
<reference evidence="17 18" key="1">
    <citation type="submission" date="2019-02" db="EMBL/GenBank/DDBJ databases">
        <title>Deep-cultivation of Planctomycetes and their phenomic and genomic characterization uncovers novel biology.</title>
        <authorList>
            <person name="Wiegand S."/>
            <person name="Jogler M."/>
            <person name="Boedeker C."/>
            <person name="Pinto D."/>
            <person name="Vollmers J."/>
            <person name="Rivas-Marin E."/>
            <person name="Kohn T."/>
            <person name="Peeters S.H."/>
            <person name="Heuer A."/>
            <person name="Rast P."/>
            <person name="Oberbeckmann S."/>
            <person name="Bunk B."/>
            <person name="Jeske O."/>
            <person name="Meyerdierks A."/>
            <person name="Storesund J.E."/>
            <person name="Kallscheuer N."/>
            <person name="Luecker S."/>
            <person name="Lage O.M."/>
            <person name="Pohl T."/>
            <person name="Merkel B.J."/>
            <person name="Hornburger P."/>
            <person name="Mueller R.-W."/>
            <person name="Bruemmer F."/>
            <person name="Labrenz M."/>
            <person name="Spormann A.M."/>
            <person name="Op Den Camp H."/>
            <person name="Overmann J."/>
            <person name="Amann R."/>
            <person name="Jetten M.S.M."/>
            <person name="Mascher T."/>
            <person name="Medema M.H."/>
            <person name="Devos D.P."/>
            <person name="Kaster A.-K."/>
            <person name="Ovreas L."/>
            <person name="Rohde M."/>
            <person name="Galperin M.Y."/>
            <person name="Jogler C."/>
        </authorList>
    </citation>
    <scope>NUCLEOTIDE SEQUENCE [LARGE SCALE GENOMIC DNA]</scope>
    <source>
        <strain evidence="17 18">CA54</strain>
    </source>
</reference>
<dbReference type="GO" id="GO:0032264">
    <property type="term" value="P:IMP salvage"/>
    <property type="evidence" value="ECO:0007669"/>
    <property type="project" value="UniProtKB-UniPathway"/>
</dbReference>
<gene>
    <name evidence="17" type="primary">hpt</name>
    <name evidence="17" type="ORF">CA54_27450</name>
</gene>
<evidence type="ECO:0000256" key="1">
    <source>
        <dbReference type="ARBA" id="ARBA00001946"/>
    </source>
</evidence>
<dbReference type="GO" id="GO:0032263">
    <property type="term" value="P:GMP salvage"/>
    <property type="evidence" value="ECO:0007669"/>
    <property type="project" value="TreeGrafter"/>
</dbReference>
<sequence length="196" mass="21838">MSQRVLKRLVGTTHDKGGSVKVLVPETEIQSAIAKLAAEIHAEYQGRPLTVLGILTGSVILLADLIRQIELPLRVGLLQASSYRGTATTAGDFVINPDFIPDIANRDVLLLDDILDTGQTLTRILEQVQTLKPRSIRTAVLLWKHERTTFEVQPDYHCFRIPDEFVVGYGLDYDDHYRNLPYIATLDDEDIAATGN</sequence>
<keyword evidence="12 15" id="KW-0460">Magnesium</keyword>
<dbReference type="Pfam" id="PF00156">
    <property type="entry name" value="Pribosyltran"/>
    <property type="match status" value="1"/>
</dbReference>
<dbReference type="GO" id="GO:0000287">
    <property type="term" value="F:magnesium ion binding"/>
    <property type="evidence" value="ECO:0007669"/>
    <property type="project" value="TreeGrafter"/>
</dbReference>
<dbReference type="GO" id="GO:0005829">
    <property type="term" value="C:cytosol"/>
    <property type="evidence" value="ECO:0007669"/>
    <property type="project" value="TreeGrafter"/>
</dbReference>
<keyword evidence="11 15" id="KW-0547">Nucleotide-binding</keyword>
<dbReference type="InterPro" id="IPR000836">
    <property type="entry name" value="PRTase_dom"/>
</dbReference>
<evidence type="ECO:0000313" key="18">
    <source>
        <dbReference type="Proteomes" id="UP000320735"/>
    </source>
</evidence>
<dbReference type="InterPro" id="IPR005904">
    <property type="entry name" value="Hxn_phspho_trans"/>
</dbReference>
<proteinExistence type="inferred from homology"/>
<dbReference type="UniPathway" id="UPA00591">
    <property type="reaction ID" value="UER00648"/>
</dbReference>
<dbReference type="GO" id="GO:0000166">
    <property type="term" value="F:nucleotide binding"/>
    <property type="evidence" value="ECO:0007669"/>
    <property type="project" value="UniProtKB-KW"/>
</dbReference>
<evidence type="ECO:0000256" key="15">
    <source>
        <dbReference type="RuleBase" id="RU364099"/>
    </source>
</evidence>
<comment type="catalytic activity">
    <reaction evidence="14">
        <text>IMP + diphosphate = hypoxanthine + 5-phospho-alpha-D-ribose 1-diphosphate</text>
        <dbReference type="Rhea" id="RHEA:17973"/>
        <dbReference type="ChEBI" id="CHEBI:17368"/>
        <dbReference type="ChEBI" id="CHEBI:33019"/>
        <dbReference type="ChEBI" id="CHEBI:58017"/>
        <dbReference type="ChEBI" id="CHEBI:58053"/>
        <dbReference type="EC" id="2.4.2.8"/>
    </reaction>
    <physiologicalReaction direction="right-to-left" evidence="14">
        <dbReference type="Rhea" id="RHEA:17975"/>
    </physiologicalReaction>
</comment>
<dbReference type="InterPro" id="IPR029057">
    <property type="entry name" value="PRTase-like"/>
</dbReference>
<keyword evidence="7 15" id="KW-0328">Glycosyltransferase</keyword>
<evidence type="ECO:0000256" key="3">
    <source>
        <dbReference type="ARBA" id="ARBA00004669"/>
    </source>
</evidence>
<dbReference type="GO" id="GO:0004422">
    <property type="term" value="F:hypoxanthine phosphoribosyltransferase activity"/>
    <property type="evidence" value="ECO:0007669"/>
    <property type="project" value="InterPro"/>
</dbReference>
<keyword evidence="18" id="KW-1185">Reference proteome</keyword>
<dbReference type="GO" id="GO:0046100">
    <property type="term" value="P:hypoxanthine metabolic process"/>
    <property type="evidence" value="ECO:0007669"/>
    <property type="project" value="TreeGrafter"/>
</dbReference>
<comment type="catalytic activity">
    <reaction evidence="13">
        <text>GMP + diphosphate = guanine + 5-phospho-alpha-D-ribose 1-diphosphate</text>
        <dbReference type="Rhea" id="RHEA:25424"/>
        <dbReference type="ChEBI" id="CHEBI:16235"/>
        <dbReference type="ChEBI" id="CHEBI:33019"/>
        <dbReference type="ChEBI" id="CHEBI:58017"/>
        <dbReference type="ChEBI" id="CHEBI:58115"/>
        <dbReference type="EC" id="2.4.2.8"/>
    </reaction>
    <physiologicalReaction direction="right-to-left" evidence="13">
        <dbReference type="Rhea" id="RHEA:25426"/>
    </physiologicalReaction>
</comment>
<comment type="pathway">
    <text evidence="3 15">Purine metabolism; IMP biosynthesis via salvage pathway; IMP from hypoxanthine: step 1/1.</text>
</comment>
<evidence type="ECO:0000256" key="7">
    <source>
        <dbReference type="ARBA" id="ARBA00022676"/>
    </source>
</evidence>
<evidence type="ECO:0000256" key="12">
    <source>
        <dbReference type="ARBA" id="ARBA00022842"/>
    </source>
</evidence>
<evidence type="ECO:0000256" key="5">
    <source>
        <dbReference type="ARBA" id="ARBA00011895"/>
    </source>
</evidence>
<evidence type="ECO:0000259" key="16">
    <source>
        <dbReference type="Pfam" id="PF00156"/>
    </source>
</evidence>
<dbReference type="Proteomes" id="UP000320735">
    <property type="component" value="Unassembled WGS sequence"/>
</dbReference>
<evidence type="ECO:0000256" key="6">
    <source>
        <dbReference type="ARBA" id="ARBA00022490"/>
    </source>
</evidence>
<comment type="caution">
    <text evidence="17">The sequence shown here is derived from an EMBL/GenBank/DDBJ whole genome shotgun (WGS) entry which is preliminary data.</text>
</comment>
<feature type="domain" description="Phosphoribosyltransferase" evidence="16">
    <location>
        <begin position="28"/>
        <end position="173"/>
    </location>
</feature>
<evidence type="ECO:0000256" key="4">
    <source>
        <dbReference type="ARBA" id="ARBA00008391"/>
    </source>
</evidence>
<name>A0A5C6BNY8_9PLAN</name>
<dbReference type="PANTHER" id="PTHR43340:SF1">
    <property type="entry name" value="HYPOXANTHINE PHOSPHORIBOSYLTRANSFERASE"/>
    <property type="match status" value="1"/>
</dbReference>
<evidence type="ECO:0000256" key="10">
    <source>
        <dbReference type="ARBA" id="ARBA00022726"/>
    </source>
</evidence>
<evidence type="ECO:0000256" key="14">
    <source>
        <dbReference type="ARBA" id="ARBA00049402"/>
    </source>
</evidence>
<evidence type="ECO:0000256" key="9">
    <source>
        <dbReference type="ARBA" id="ARBA00022723"/>
    </source>
</evidence>
<dbReference type="AlphaFoldDB" id="A0A5C6BNY8"/>
<evidence type="ECO:0000256" key="11">
    <source>
        <dbReference type="ARBA" id="ARBA00022741"/>
    </source>
</evidence>
<keyword evidence="10 15" id="KW-0660">Purine salvage</keyword>
<protein>
    <recommendedName>
        <fullName evidence="5 15">Hypoxanthine phosphoribosyltransferase</fullName>
        <ecNumber evidence="5 15">2.4.2.8</ecNumber>
    </recommendedName>
</protein>
<dbReference type="InterPro" id="IPR050408">
    <property type="entry name" value="HGPRT"/>
</dbReference>
<dbReference type="GO" id="GO:0006166">
    <property type="term" value="P:purine ribonucleoside salvage"/>
    <property type="evidence" value="ECO:0007669"/>
    <property type="project" value="UniProtKB-KW"/>
</dbReference>
<dbReference type="EC" id="2.4.2.8" evidence="5 15"/>
<evidence type="ECO:0000256" key="8">
    <source>
        <dbReference type="ARBA" id="ARBA00022679"/>
    </source>
</evidence>